<dbReference type="Pfam" id="PF03454">
    <property type="entry name" value="MoeA_C"/>
    <property type="match status" value="1"/>
</dbReference>
<dbReference type="Pfam" id="PF00994">
    <property type="entry name" value="MoCF_biosynth"/>
    <property type="match status" value="1"/>
</dbReference>
<evidence type="ECO:0000256" key="4">
    <source>
        <dbReference type="ARBA" id="ARBA00010763"/>
    </source>
</evidence>
<organism evidence="13 14">
    <name type="scientific">Thermasporomyces composti</name>
    <dbReference type="NCBI Taxonomy" id="696763"/>
    <lineage>
        <taxon>Bacteria</taxon>
        <taxon>Bacillati</taxon>
        <taxon>Actinomycetota</taxon>
        <taxon>Actinomycetes</taxon>
        <taxon>Propionibacteriales</taxon>
        <taxon>Nocardioidaceae</taxon>
        <taxon>Thermasporomyces</taxon>
    </lineage>
</organism>
<dbReference type="Proteomes" id="UP000256485">
    <property type="component" value="Unassembled WGS sequence"/>
</dbReference>
<dbReference type="Pfam" id="PF03453">
    <property type="entry name" value="MoeA_N"/>
    <property type="match status" value="1"/>
</dbReference>
<gene>
    <name evidence="13" type="ORF">DFJ64_1162</name>
</gene>
<dbReference type="GO" id="GO:0046872">
    <property type="term" value="F:metal ion binding"/>
    <property type="evidence" value="ECO:0007669"/>
    <property type="project" value="UniProtKB-UniRule"/>
</dbReference>
<accession>A0A3D9VEM3</accession>
<dbReference type="EMBL" id="QTUC01000001">
    <property type="protein sequence ID" value="REF35771.1"/>
    <property type="molecule type" value="Genomic_DNA"/>
</dbReference>
<evidence type="ECO:0000256" key="9">
    <source>
        <dbReference type="ARBA" id="ARBA00023150"/>
    </source>
</evidence>
<dbReference type="GO" id="GO:0006777">
    <property type="term" value="P:Mo-molybdopterin cofactor biosynthetic process"/>
    <property type="evidence" value="ECO:0007669"/>
    <property type="project" value="UniProtKB-UniRule"/>
</dbReference>
<evidence type="ECO:0000259" key="12">
    <source>
        <dbReference type="SMART" id="SM00852"/>
    </source>
</evidence>
<dbReference type="Gene3D" id="3.40.980.10">
    <property type="entry name" value="MoaB/Mog-like domain"/>
    <property type="match status" value="1"/>
</dbReference>
<dbReference type="OrthoDB" id="9804758at2"/>
<keyword evidence="14" id="KW-1185">Reference proteome</keyword>
<evidence type="ECO:0000256" key="3">
    <source>
        <dbReference type="ARBA" id="ARBA00005046"/>
    </source>
</evidence>
<comment type="caution">
    <text evidence="13">The sequence shown here is derived from an EMBL/GenBank/DDBJ whole genome shotgun (WGS) entry which is preliminary data.</text>
</comment>
<protein>
    <recommendedName>
        <fullName evidence="11">Molybdopterin molybdenumtransferase</fullName>
        <ecNumber evidence="11">2.10.1.1</ecNumber>
    </recommendedName>
</protein>
<dbReference type="EC" id="2.10.1.1" evidence="11"/>
<keyword evidence="9 11" id="KW-0501">Molybdenum cofactor biosynthesis</keyword>
<evidence type="ECO:0000256" key="7">
    <source>
        <dbReference type="ARBA" id="ARBA00022723"/>
    </source>
</evidence>
<evidence type="ECO:0000256" key="11">
    <source>
        <dbReference type="RuleBase" id="RU365090"/>
    </source>
</evidence>
<dbReference type="SMART" id="SM00852">
    <property type="entry name" value="MoCF_biosynth"/>
    <property type="match status" value="1"/>
</dbReference>
<dbReference type="Gene3D" id="3.90.105.10">
    <property type="entry name" value="Molybdopterin biosynthesis moea protein, domain 2"/>
    <property type="match status" value="1"/>
</dbReference>
<comment type="cofactor">
    <cofactor evidence="1 11">
        <name>Mg(2+)</name>
        <dbReference type="ChEBI" id="CHEBI:18420"/>
    </cofactor>
</comment>
<sequence length="405" mass="42802">MRTVDEHLATVLAGIRELPPIEQRLLDAHGCTLCEDVVANLDLPAFDNAAMDGYAVHRADVIGARPNRPVVLPVVGDVPAEEGPVQVLPAGLAMRIMTGAPIPSGADTVIPVEWTDGGIAKVAIQREPGPNTFIRRRGEDVRAGEPIAWAGTRLDARKVAVLAALGREAVVVRPRPRVVVLSTGSELREPGQPLSEGTIYDANSFALAAAVREAGGIPYRVGVVPDDEQRFLRVLEEQLVRADLVITSGGVSVGAYDTVKLALQHLGTVEFTKVAMQPGMPQGFGVIGDDETPIFTLPGNPVSAFVSFHVFVLPALRKMMGVTPYVRPTVRATTTAGWRSSVGRRQYARMAYTVAPDGSALVRPVSGAGSHLVTGLGRANALAIVPEDVGEVPAGATLEVMLLDP</sequence>
<dbReference type="NCBIfam" id="TIGR00177">
    <property type="entry name" value="molyb_syn"/>
    <property type="match status" value="1"/>
</dbReference>
<dbReference type="SUPFAM" id="SSF53218">
    <property type="entry name" value="Molybdenum cofactor biosynthesis proteins"/>
    <property type="match status" value="1"/>
</dbReference>
<keyword evidence="7 11" id="KW-0479">Metal-binding</keyword>
<dbReference type="PANTHER" id="PTHR10192">
    <property type="entry name" value="MOLYBDOPTERIN BIOSYNTHESIS PROTEIN"/>
    <property type="match status" value="1"/>
</dbReference>
<evidence type="ECO:0000256" key="10">
    <source>
        <dbReference type="ARBA" id="ARBA00047317"/>
    </source>
</evidence>
<dbReference type="SUPFAM" id="SSF63882">
    <property type="entry name" value="MoeA N-terminal region -like"/>
    <property type="match status" value="1"/>
</dbReference>
<name>A0A3D9VEM3_THECX</name>
<comment type="function">
    <text evidence="2 11">Catalyzes the insertion of molybdate into adenylated molybdopterin with the concomitant release of AMP.</text>
</comment>
<dbReference type="InterPro" id="IPR005111">
    <property type="entry name" value="MoeA_C_domain_IV"/>
</dbReference>
<dbReference type="InterPro" id="IPR036135">
    <property type="entry name" value="MoeA_linker/N_sf"/>
</dbReference>
<dbReference type="InterPro" id="IPR005110">
    <property type="entry name" value="MoeA_linker/N"/>
</dbReference>
<dbReference type="PANTHER" id="PTHR10192:SF5">
    <property type="entry name" value="GEPHYRIN"/>
    <property type="match status" value="1"/>
</dbReference>
<evidence type="ECO:0000256" key="6">
    <source>
        <dbReference type="ARBA" id="ARBA00022679"/>
    </source>
</evidence>
<dbReference type="InterPro" id="IPR036425">
    <property type="entry name" value="MoaB/Mog-like_dom_sf"/>
</dbReference>
<dbReference type="RefSeq" id="WP_115849504.1">
    <property type="nucleotide sequence ID" value="NZ_QTUC01000001.1"/>
</dbReference>
<dbReference type="GO" id="GO:0005829">
    <property type="term" value="C:cytosol"/>
    <property type="evidence" value="ECO:0007669"/>
    <property type="project" value="TreeGrafter"/>
</dbReference>
<evidence type="ECO:0000256" key="1">
    <source>
        <dbReference type="ARBA" id="ARBA00001946"/>
    </source>
</evidence>
<evidence type="ECO:0000256" key="5">
    <source>
        <dbReference type="ARBA" id="ARBA00022505"/>
    </source>
</evidence>
<proteinExistence type="inferred from homology"/>
<dbReference type="AlphaFoldDB" id="A0A3D9VEM3"/>
<evidence type="ECO:0000256" key="2">
    <source>
        <dbReference type="ARBA" id="ARBA00002901"/>
    </source>
</evidence>
<dbReference type="InterPro" id="IPR038987">
    <property type="entry name" value="MoeA-like"/>
</dbReference>
<comment type="similarity">
    <text evidence="4 11">Belongs to the MoeA family.</text>
</comment>
<keyword evidence="8 11" id="KW-0460">Magnesium</keyword>
<reference evidence="13 14" key="1">
    <citation type="submission" date="2018-08" db="EMBL/GenBank/DDBJ databases">
        <title>Sequencing the genomes of 1000 actinobacteria strains.</title>
        <authorList>
            <person name="Klenk H.-P."/>
        </authorList>
    </citation>
    <scope>NUCLEOTIDE SEQUENCE [LARGE SCALE GENOMIC DNA]</scope>
    <source>
        <strain evidence="13 14">DSM 22891</strain>
    </source>
</reference>
<comment type="pathway">
    <text evidence="3 11">Cofactor biosynthesis; molybdopterin biosynthesis.</text>
</comment>
<keyword evidence="6 11" id="KW-0808">Transferase</keyword>
<dbReference type="Gene3D" id="2.170.190.11">
    <property type="entry name" value="Molybdopterin biosynthesis moea protein, domain 3"/>
    <property type="match status" value="1"/>
</dbReference>
<dbReference type="FunFam" id="3.40.980.10:FF:000004">
    <property type="entry name" value="Molybdopterin molybdenumtransferase"/>
    <property type="match status" value="1"/>
</dbReference>
<dbReference type="Gene3D" id="2.40.340.10">
    <property type="entry name" value="MoeA, C-terminal, domain IV"/>
    <property type="match status" value="1"/>
</dbReference>
<comment type="catalytic activity">
    <reaction evidence="10">
        <text>adenylyl-molybdopterin + molybdate = Mo-molybdopterin + AMP + H(+)</text>
        <dbReference type="Rhea" id="RHEA:35047"/>
        <dbReference type="ChEBI" id="CHEBI:15378"/>
        <dbReference type="ChEBI" id="CHEBI:36264"/>
        <dbReference type="ChEBI" id="CHEBI:62727"/>
        <dbReference type="ChEBI" id="CHEBI:71302"/>
        <dbReference type="ChEBI" id="CHEBI:456215"/>
        <dbReference type="EC" id="2.10.1.1"/>
    </reaction>
</comment>
<dbReference type="CDD" id="cd00887">
    <property type="entry name" value="MoeA"/>
    <property type="match status" value="1"/>
</dbReference>
<dbReference type="SUPFAM" id="SSF63867">
    <property type="entry name" value="MoeA C-terminal domain-like"/>
    <property type="match status" value="1"/>
</dbReference>
<feature type="domain" description="MoaB/Mog" evidence="12">
    <location>
        <begin position="179"/>
        <end position="318"/>
    </location>
</feature>
<evidence type="ECO:0000313" key="13">
    <source>
        <dbReference type="EMBL" id="REF35771.1"/>
    </source>
</evidence>
<dbReference type="GO" id="GO:0061599">
    <property type="term" value="F:molybdopterin molybdotransferase activity"/>
    <property type="evidence" value="ECO:0007669"/>
    <property type="project" value="UniProtKB-UniRule"/>
</dbReference>
<dbReference type="UniPathway" id="UPA00344"/>
<evidence type="ECO:0000313" key="14">
    <source>
        <dbReference type="Proteomes" id="UP000256485"/>
    </source>
</evidence>
<keyword evidence="5 11" id="KW-0500">Molybdenum</keyword>
<dbReference type="NCBIfam" id="NF045515">
    <property type="entry name" value="Glp_gephyrin"/>
    <property type="match status" value="1"/>
</dbReference>
<dbReference type="InterPro" id="IPR036688">
    <property type="entry name" value="MoeA_C_domain_IV_sf"/>
</dbReference>
<dbReference type="InterPro" id="IPR001453">
    <property type="entry name" value="MoaB/Mog_dom"/>
</dbReference>
<evidence type="ECO:0000256" key="8">
    <source>
        <dbReference type="ARBA" id="ARBA00022842"/>
    </source>
</evidence>